<reference evidence="2 3" key="1">
    <citation type="submission" date="2018-01" db="EMBL/GenBank/DDBJ databases">
        <title>Genome Sequencing and Assembly of Anaerobacter polyendosporus strain CT4.</title>
        <authorList>
            <person name="Tachaapaikoon C."/>
            <person name="Sutheeworapong S."/>
            <person name="Jenjaroenpun P."/>
            <person name="Wongsurawat T."/>
            <person name="Nookeaw I."/>
            <person name="Cheawchanlertfa P."/>
            <person name="Kosugi A."/>
            <person name="Cheevadhanarak S."/>
            <person name="Ratanakhanokchai K."/>
        </authorList>
    </citation>
    <scope>NUCLEOTIDE SEQUENCE [LARGE SCALE GENOMIC DNA]</scope>
    <source>
        <strain evidence="2 3">CT4</strain>
    </source>
</reference>
<name>A0A410DT04_9CLOT</name>
<dbReference type="Gene3D" id="3.40.50.1820">
    <property type="entry name" value="alpha/beta hydrolase"/>
    <property type="match status" value="1"/>
</dbReference>
<evidence type="ECO:0000313" key="3">
    <source>
        <dbReference type="Proteomes" id="UP000286268"/>
    </source>
</evidence>
<dbReference type="OrthoDB" id="115291at2"/>
<proteinExistence type="predicted"/>
<protein>
    <recommendedName>
        <fullName evidence="1">Dienelactone hydrolase domain-containing protein</fullName>
    </recommendedName>
</protein>
<feature type="domain" description="Dienelactone hydrolase" evidence="1">
    <location>
        <begin position="9"/>
        <end position="195"/>
    </location>
</feature>
<keyword evidence="3" id="KW-1185">Reference proteome</keyword>
<accession>A0A410DT04</accession>
<dbReference type="InterPro" id="IPR029058">
    <property type="entry name" value="AB_hydrolase_fold"/>
</dbReference>
<dbReference type="SUPFAM" id="SSF53474">
    <property type="entry name" value="alpha/beta-Hydrolases"/>
    <property type="match status" value="1"/>
</dbReference>
<gene>
    <name evidence="2" type="ORF">C1I91_11470</name>
</gene>
<dbReference type="KEGG" id="cmah:C1I91_11470"/>
<dbReference type="EMBL" id="CP025746">
    <property type="protein sequence ID" value="QAA32209.1"/>
    <property type="molecule type" value="Genomic_DNA"/>
</dbReference>
<evidence type="ECO:0000313" key="2">
    <source>
        <dbReference type="EMBL" id="QAA32209.1"/>
    </source>
</evidence>
<evidence type="ECO:0000259" key="1">
    <source>
        <dbReference type="Pfam" id="PF01738"/>
    </source>
</evidence>
<dbReference type="GO" id="GO:0016787">
    <property type="term" value="F:hydrolase activity"/>
    <property type="evidence" value="ECO:0007669"/>
    <property type="project" value="InterPro"/>
</dbReference>
<organism evidence="2 3">
    <name type="scientific">Clostridium manihotivorum</name>
    <dbReference type="NCBI Taxonomy" id="2320868"/>
    <lineage>
        <taxon>Bacteria</taxon>
        <taxon>Bacillati</taxon>
        <taxon>Bacillota</taxon>
        <taxon>Clostridia</taxon>
        <taxon>Eubacteriales</taxon>
        <taxon>Clostridiaceae</taxon>
        <taxon>Clostridium</taxon>
    </lineage>
</organism>
<dbReference type="Pfam" id="PF01738">
    <property type="entry name" value="DLH"/>
    <property type="match status" value="1"/>
</dbReference>
<dbReference type="PANTHER" id="PTHR46623:SF6">
    <property type="entry name" value="ALPHA_BETA-HYDROLASES SUPERFAMILY PROTEIN"/>
    <property type="match status" value="1"/>
</dbReference>
<dbReference type="AlphaFoldDB" id="A0A410DT04"/>
<sequence length="213" mass="24272">MEIVNNYDSVIIVLHEIYGINEHIKTVCKKISSNGYDVICPNLINLPQAFKYSSEKEAYQHFMDNIGFDLATRQVKEVIMEAKKKYKNIFLLGYSVGATVAWLCSEEENMCTGIIGYYGSRIRDYMNITPKCPTLLIFPSEEISFNVEELVNYLNKDNISAYMLNGKHGFGNPFSKNYCEQSFKEAQKLVDNFLQGQGDGAFVPDYSKKSTLI</sequence>
<dbReference type="Proteomes" id="UP000286268">
    <property type="component" value="Chromosome"/>
</dbReference>
<dbReference type="PANTHER" id="PTHR46623">
    <property type="entry name" value="CARBOXYMETHYLENEBUTENOLIDASE-RELATED"/>
    <property type="match status" value="1"/>
</dbReference>
<dbReference type="InterPro" id="IPR002925">
    <property type="entry name" value="Dienelactn_hydro"/>
</dbReference>
<dbReference type="RefSeq" id="WP_128212999.1">
    <property type="nucleotide sequence ID" value="NZ_CP025746.1"/>
</dbReference>
<dbReference type="InterPro" id="IPR051049">
    <property type="entry name" value="Dienelactone_hydrolase-like"/>
</dbReference>